<keyword evidence="2" id="KW-1185">Reference proteome</keyword>
<name>A0AAD9Q6S2_ACRCE</name>
<evidence type="ECO:0000313" key="2">
    <source>
        <dbReference type="Proteomes" id="UP001249851"/>
    </source>
</evidence>
<protein>
    <submittedName>
        <fullName evidence="1">Uncharacterized protein</fullName>
    </submittedName>
</protein>
<reference evidence="1" key="1">
    <citation type="journal article" date="2023" name="G3 (Bethesda)">
        <title>Whole genome assembly and annotation of the endangered Caribbean coral Acropora cervicornis.</title>
        <authorList>
            <person name="Selwyn J.D."/>
            <person name="Vollmer S.V."/>
        </authorList>
    </citation>
    <scope>NUCLEOTIDE SEQUENCE</scope>
    <source>
        <strain evidence="1">K2</strain>
    </source>
</reference>
<dbReference type="Proteomes" id="UP001249851">
    <property type="component" value="Unassembled WGS sequence"/>
</dbReference>
<proteinExistence type="predicted"/>
<reference evidence="1" key="2">
    <citation type="journal article" date="2023" name="Science">
        <title>Genomic signatures of disease resistance in endangered staghorn corals.</title>
        <authorList>
            <person name="Vollmer S.V."/>
            <person name="Selwyn J.D."/>
            <person name="Despard B.A."/>
            <person name="Roesel C.L."/>
        </authorList>
    </citation>
    <scope>NUCLEOTIDE SEQUENCE</scope>
    <source>
        <strain evidence="1">K2</strain>
    </source>
</reference>
<organism evidence="1 2">
    <name type="scientific">Acropora cervicornis</name>
    <name type="common">Staghorn coral</name>
    <dbReference type="NCBI Taxonomy" id="6130"/>
    <lineage>
        <taxon>Eukaryota</taxon>
        <taxon>Metazoa</taxon>
        <taxon>Cnidaria</taxon>
        <taxon>Anthozoa</taxon>
        <taxon>Hexacorallia</taxon>
        <taxon>Scleractinia</taxon>
        <taxon>Astrocoeniina</taxon>
        <taxon>Acroporidae</taxon>
        <taxon>Acropora</taxon>
    </lineage>
</organism>
<dbReference type="EMBL" id="JARQWQ010000060">
    <property type="protein sequence ID" value="KAK2555746.1"/>
    <property type="molecule type" value="Genomic_DNA"/>
</dbReference>
<comment type="caution">
    <text evidence="1">The sequence shown here is derived from an EMBL/GenBank/DDBJ whole genome shotgun (WGS) entry which is preliminary data.</text>
</comment>
<sequence>MLLDVNDDSLQLLKGQRLKNRAARIVTGLPYTVWSAHILKEFDWLPLTEMCKQQKAIMMYKSIHDTAPK</sequence>
<accession>A0AAD9Q6S2</accession>
<evidence type="ECO:0000313" key="1">
    <source>
        <dbReference type="EMBL" id="KAK2555746.1"/>
    </source>
</evidence>
<dbReference type="AlphaFoldDB" id="A0AAD9Q6S2"/>
<gene>
    <name evidence="1" type="ORF">P5673_022314</name>
</gene>